<gene>
    <name evidence="2" type="ORF">PROAA_130024</name>
</gene>
<feature type="region of interest" description="Disordered" evidence="1">
    <location>
        <begin position="99"/>
        <end position="122"/>
    </location>
</feature>
<protein>
    <submittedName>
        <fullName evidence="2">Uncharacterized protein</fullName>
    </submittedName>
</protein>
<feature type="region of interest" description="Disordered" evidence="1">
    <location>
        <begin position="1"/>
        <end position="45"/>
    </location>
</feature>
<evidence type="ECO:0000256" key="1">
    <source>
        <dbReference type="SAM" id="MobiDB-lite"/>
    </source>
</evidence>
<dbReference type="AlphaFoldDB" id="A0A1A8XH69"/>
<organism evidence="2 3">
    <name type="scientific">Candidatus Propionivibrio aalborgensis</name>
    <dbReference type="NCBI Taxonomy" id="1860101"/>
    <lineage>
        <taxon>Bacteria</taxon>
        <taxon>Pseudomonadati</taxon>
        <taxon>Pseudomonadota</taxon>
        <taxon>Betaproteobacteria</taxon>
        <taxon>Rhodocyclales</taxon>
        <taxon>Rhodocyclaceae</taxon>
        <taxon>Propionivibrio</taxon>
    </lineage>
</organism>
<feature type="compositionally biased region" description="Polar residues" evidence="1">
    <location>
        <begin position="35"/>
        <end position="45"/>
    </location>
</feature>
<sequence>MSGRCGKAVQVQSHNRAWGPSPSSTVSDHPGDRGTSVSRRSPSRMTRNHLRYVLATPIWWRMTAFSLRTGPMASAVEWLQLAELIQIDEPPANIVHCASTNQSPISDSSTTKGVPPALPGRQ</sequence>
<proteinExistence type="predicted"/>
<evidence type="ECO:0000313" key="2">
    <source>
        <dbReference type="EMBL" id="SBT04505.1"/>
    </source>
</evidence>
<accession>A0A1A8XH69</accession>
<dbReference type="Proteomes" id="UP000199600">
    <property type="component" value="Unassembled WGS sequence"/>
</dbReference>
<feature type="compositionally biased region" description="Polar residues" evidence="1">
    <location>
        <begin position="99"/>
        <end position="112"/>
    </location>
</feature>
<feature type="compositionally biased region" description="Polar residues" evidence="1">
    <location>
        <begin position="10"/>
        <end position="27"/>
    </location>
</feature>
<dbReference type="EMBL" id="FLQY01000035">
    <property type="protein sequence ID" value="SBT04505.1"/>
    <property type="molecule type" value="Genomic_DNA"/>
</dbReference>
<keyword evidence="3" id="KW-1185">Reference proteome</keyword>
<reference evidence="2 3" key="1">
    <citation type="submission" date="2016-06" db="EMBL/GenBank/DDBJ databases">
        <authorList>
            <person name="Kjaerup R.B."/>
            <person name="Dalgaard T.S."/>
            <person name="Juul-Madsen H.R."/>
        </authorList>
    </citation>
    <scope>NUCLEOTIDE SEQUENCE [LARGE SCALE GENOMIC DNA]</scope>
    <source>
        <strain evidence="2">2</strain>
    </source>
</reference>
<evidence type="ECO:0000313" key="3">
    <source>
        <dbReference type="Proteomes" id="UP000199600"/>
    </source>
</evidence>
<name>A0A1A8XH69_9RHOO</name>